<comment type="caution">
    <text evidence="4">The sequence shown here is derived from an EMBL/GenBank/DDBJ whole genome shotgun (WGS) entry which is preliminary data.</text>
</comment>
<dbReference type="SUPFAM" id="SSF51735">
    <property type="entry name" value="NAD(P)-binding Rossmann-fold domains"/>
    <property type="match status" value="1"/>
</dbReference>
<evidence type="ECO:0008006" key="6">
    <source>
        <dbReference type="Google" id="ProtNLM"/>
    </source>
</evidence>
<proteinExistence type="inferred from homology"/>
<dbReference type="PANTHER" id="PTHR44229">
    <property type="entry name" value="15-HYDROXYPROSTAGLANDIN DEHYDROGENASE [NAD(+)]"/>
    <property type="match status" value="1"/>
</dbReference>
<evidence type="ECO:0000256" key="1">
    <source>
        <dbReference type="ARBA" id="ARBA00006484"/>
    </source>
</evidence>
<dbReference type="GO" id="GO:0016616">
    <property type="term" value="F:oxidoreductase activity, acting on the CH-OH group of donors, NAD or NADP as acceptor"/>
    <property type="evidence" value="ECO:0007669"/>
    <property type="project" value="TreeGrafter"/>
</dbReference>
<dbReference type="PROSITE" id="PS00061">
    <property type="entry name" value="ADH_SHORT"/>
    <property type="match status" value="1"/>
</dbReference>
<organism evidence="4 5">
    <name type="scientific">Trichoglossum hirsutum</name>
    <dbReference type="NCBI Taxonomy" id="265104"/>
    <lineage>
        <taxon>Eukaryota</taxon>
        <taxon>Fungi</taxon>
        <taxon>Dikarya</taxon>
        <taxon>Ascomycota</taxon>
        <taxon>Pezizomycotina</taxon>
        <taxon>Geoglossomycetes</taxon>
        <taxon>Geoglossales</taxon>
        <taxon>Geoglossaceae</taxon>
        <taxon>Trichoglossum</taxon>
    </lineage>
</organism>
<sequence>MTSEGSEGSLVGTIRQSPPLDLKAPYDPAWVKGKTFVITGGASGFGAAFLKKWAEHGANVVIGDINVKGGDELVRRIRNETGNQNLHFVHCDVTDWQSQVNFFKDAVKLSPHGGIDTVVANAGIAEPDMGFEIPAGLDSTDPPKPNLSTINVNLTGVLYTTHLALFWLARNPNSQPVSLSTSPASTPRDRHLLLVGSVASLGPFPGRALYAASKHGVCGLFRSLRSSTIVHGVRVNMLCPYFVNTPLITAPARLALAGAATGKIEDVVDAGTRFAADTRICGRGLVVGPKVKVEQREDGEWALVSKGGEDVAVWEPYADDYEECEVFTRRMIGLLNAATRARGWIGWFTDLFGVAGYMLKSWLRLQ</sequence>
<keyword evidence="3" id="KW-0560">Oxidoreductase</keyword>
<dbReference type="Pfam" id="PF00106">
    <property type="entry name" value="adh_short"/>
    <property type="match status" value="1"/>
</dbReference>
<comment type="similarity">
    <text evidence="1">Belongs to the short-chain dehydrogenases/reductases (SDR) family.</text>
</comment>
<dbReference type="InterPro" id="IPR020904">
    <property type="entry name" value="Sc_DH/Rdtase_CS"/>
</dbReference>
<dbReference type="PRINTS" id="PR00081">
    <property type="entry name" value="GDHRDH"/>
</dbReference>
<dbReference type="AlphaFoldDB" id="A0A9P8RT42"/>
<evidence type="ECO:0000313" key="4">
    <source>
        <dbReference type="EMBL" id="KAH0565606.1"/>
    </source>
</evidence>
<reference evidence="4" key="1">
    <citation type="submission" date="2021-03" db="EMBL/GenBank/DDBJ databases">
        <title>Comparative genomics and phylogenomic investigation of the class Geoglossomycetes provide insights into ecological specialization and systematics.</title>
        <authorList>
            <person name="Melie T."/>
            <person name="Pirro S."/>
            <person name="Miller A.N."/>
            <person name="Quandt A."/>
        </authorList>
    </citation>
    <scope>NUCLEOTIDE SEQUENCE</scope>
    <source>
        <strain evidence="4">CAQ_001_2017</strain>
    </source>
</reference>
<dbReference type="EMBL" id="JAGHQM010000076">
    <property type="protein sequence ID" value="KAH0565606.1"/>
    <property type="molecule type" value="Genomic_DNA"/>
</dbReference>
<name>A0A9P8RT42_9PEZI</name>
<dbReference type="Proteomes" id="UP000750711">
    <property type="component" value="Unassembled WGS sequence"/>
</dbReference>
<dbReference type="InterPro" id="IPR002347">
    <property type="entry name" value="SDR_fam"/>
</dbReference>
<evidence type="ECO:0000256" key="2">
    <source>
        <dbReference type="ARBA" id="ARBA00022857"/>
    </source>
</evidence>
<protein>
    <recommendedName>
        <fullName evidence="6">NAD(P)-binding protein</fullName>
    </recommendedName>
</protein>
<accession>A0A9P8RT42</accession>
<dbReference type="Gene3D" id="3.40.50.720">
    <property type="entry name" value="NAD(P)-binding Rossmann-like Domain"/>
    <property type="match status" value="1"/>
</dbReference>
<keyword evidence="5" id="KW-1185">Reference proteome</keyword>
<dbReference type="InterPro" id="IPR036291">
    <property type="entry name" value="NAD(P)-bd_dom_sf"/>
</dbReference>
<gene>
    <name evidence="4" type="ORF">GP486_000994</name>
</gene>
<dbReference type="PANTHER" id="PTHR44229:SF4">
    <property type="entry name" value="15-HYDROXYPROSTAGLANDIN DEHYDROGENASE [NAD(+)]"/>
    <property type="match status" value="1"/>
</dbReference>
<evidence type="ECO:0000256" key="3">
    <source>
        <dbReference type="ARBA" id="ARBA00023002"/>
    </source>
</evidence>
<evidence type="ECO:0000313" key="5">
    <source>
        <dbReference type="Proteomes" id="UP000750711"/>
    </source>
</evidence>
<keyword evidence="2" id="KW-0521">NADP</keyword>
<dbReference type="GO" id="GO:0005737">
    <property type="term" value="C:cytoplasm"/>
    <property type="evidence" value="ECO:0007669"/>
    <property type="project" value="TreeGrafter"/>
</dbReference>